<reference evidence="1" key="1">
    <citation type="journal article" date="2019" name="Sci. Rep.">
        <title>Draft genome of Tanacetum cinerariifolium, the natural source of mosquito coil.</title>
        <authorList>
            <person name="Yamashiro T."/>
            <person name="Shiraishi A."/>
            <person name="Satake H."/>
            <person name="Nakayama K."/>
        </authorList>
    </citation>
    <scope>NUCLEOTIDE SEQUENCE</scope>
</reference>
<dbReference type="AlphaFoldDB" id="A0A699T538"/>
<proteinExistence type="predicted"/>
<accession>A0A699T538</accession>
<organism evidence="1">
    <name type="scientific">Tanacetum cinerariifolium</name>
    <name type="common">Dalmatian daisy</name>
    <name type="synonym">Chrysanthemum cinerariifolium</name>
    <dbReference type="NCBI Taxonomy" id="118510"/>
    <lineage>
        <taxon>Eukaryota</taxon>
        <taxon>Viridiplantae</taxon>
        <taxon>Streptophyta</taxon>
        <taxon>Embryophyta</taxon>
        <taxon>Tracheophyta</taxon>
        <taxon>Spermatophyta</taxon>
        <taxon>Magnoliopsida</taxon>
        <taxon>eudicotyledons</taxon>
        <taxon>Gunneridae</taxon>
        <taxon>Pentapetalae</taxon>
        <taxon>asterids</taxon>
        <taxon>campanulids</taxon>
        <taxon>Asterales</taxon>
        <taxon>Asteraceae</taxon>
        <taxon>Asteroideae</taxon>
        <taxon>Anthemideae</taxon>
        <taxon>Anthemidinae</taxon>
        <taxon>Tanacetum</taxon>
    </lineage>
</organism>
<comment type="caution">
    <text evidence="1">The sequence shown here is derived from an EMBL/GenBank/DDBJ whole genome shotgun (WGS) entry which is preliminary data.</text>
</comment>
<sequence>MEQPVQSKVVNAGDSAVPVHNESRSLSGDRFWSTEVINEMSHCNFLEFTVSELCNILEFS</sequence>
<gene>
    <name evidence="1" type="ORF">Tci_876478</name>
</gene>
<name>A0A699T538_TANCI</name>
<feature type="non-terminal residue" evidence="1">
    <location>
        <position position="60"/>
    </location>
</feature>
<dbReference type="EMBL" id="BKCJ011212300">
    <property type="protein sequence ID" value="GFD04509.1"/>
    <property type="molecule type" value="Genomic_DNA"/>
</dbReference>
<protein>
    <submittedName>
        <fullName evidence="1">Uncharacterized protein</fullName>
    </submittedName>
</protein>
<evidence type="ECO:0000313" key="1">
    <source>
        <dbReference type="EMBL" id="GFD04509.1"/>
    </source>
</evidence>